<feature type="non-terminal residue" evidence="11">
    <location>
        <position position="318"/>
    </location>
</feature>
<protein>
    <recommendedName>
        <fullName evidence="4">Leucine carboxyl methyltransferase 1</fullName>
        <ecNumber evidence="3">2.1.1.233</ecNumber>
    </recommendedName>
    <alternativeName>
        <fullName evidence="8">Protein phosphatase methyltransferase 1</fullName>
    </alternativeName>
    <alternativeName>
        <fullName evidence="9">[Phosphatase 2A protein]-leucine-carboxy methyltransferase 1</fullName>
    </alternativeName>
</protein>
<dbReference type="EMBL" id="ML119653">
    <property type="protein sequence ID" value="RPA85432.1"/>
    <property type="molecule type" value="Genomic_DNA"/>
</dbReference>
<evidence type="ECO:0000256" key="3">
    <source>
        <dbReference type="ARBA" id="ARBA00012834"/>
    </source>
</evidence>
<feature type="binding site" evidence="10">
    <location>
        <position position="80"/>
    </location>
    <ligand>
        <name>S-adenosyl-L-methionine</name>
        <dbReference type="ChEBI" id="CHEBI:59789"/>
    </ligand>
</feature>
<comment type="catalytic activity">
    <reaction evidence="1">
        <text>[phosphatase 2A protein]-C-terminal L-leucine + S-adenosyl-L-methionine = [phosphatase 2A protein]-C-terminal L-leucine methyl ester + S-adenosyl-L-homocysteine</text>
        <dbReference type="Rhea" id="RHEA:48544"/>
        <dbReference type="Rhea" id="RHEA-COMP:12134"/>
        <dbReference type="Rhea" id="RHEA-COMP:12135"/>
        <dbReference type="ChEBI" id="CHEBI:57856"/>
        <dbReference type="ChEBI" id="CHEBI:59789"/>
        <dbReference type="ChEBI" id="CHEBI:90516"/>
        <dbReference type="ChEBI" id="CHEBI:90517"/>
        <dbReference type="EC" id="2.1.1.233"/>
    </reaction>
</comment>
<accession>A0A3N4IH08</accession>
<feature type="non-terminal residue" evidence="11">
    <location>
        <position position="1"/>
    </location>
</feature>
<feature type="binding site" evidence="10">
    <location>
        <position position="190"/>
    </location>
    <ligand>
        <name>S-adenosyl-L-methionine</name>
        <dbReference type="ChEBI" id="CHEBI:59789"/>
    </ligand>
</feature>
<keyword evidence="5 11" id="KW-0489">Methyltransferase</keyword>
<dbReference type="Pfam" id="PF04072">
    <property type="entry name" value="LCM"/>
    <property type="match status" value="1"/>
</dbReference>
<dbReference type="PIRSF" id="PIRSF016305">
    <property type="entry name" value="LCM_mtfrase"/>
    <property type="match status" value="1"/>
</dbReference>
<evidence type="ECO:0000256" key="7">
    <source>
        <dbReference type="ARBA" id="ARBA00022691"/>
    </source>
</evidence>
<dbReference type="EC" id="2.1.1.233" evidence="3"/>
<dbReference type="OrthoDB" id="203237at2759"/>
<dbReference type="InterPro" id="IPR016651">
    <property type="entry name" value="LCMT1"/>
</dbReference>
<evidence type="ECO:0000256" key="2">
    <source>
        <dbReference type="ARBA" id="ARBA00010703"/>
    </source>
</evidence>
<evidence type="ECO:0000256" key="1">
    <source>
        <dbReference type="ARBA" id="ARBA00000724"/>
    </source>
</evidence>
<evidence type="ECO:0000256" key="5">
    <source>
        <dbReference type="ARBA" id="ARBA00022603"/>
    </source>
</evidence>
<dbReference type="InterPro" id="IPR029063">
    <property type="entry name" value="SAM-dependent_MTases_sf"/>
</dbReference>
<feature type="binding site" evidence="10">
    <location>
        <begin position="165"/>
        <end position="166"/>
    </location>
    <ligand>
        <name>S-adenosyl-L-methionine</name>
        <dbReference type="ChEBI" id="CHEBI:59789"/>
    </ligand>
</feature>
<dbReference type="PANTHER" id="PTHR13600:SF21">
    <property type="entry name" value="LEUCINE CARBOXYL METHYLTRANSFERASE 1"/>
    <property type="match status" value="1"/>
</dbReference>
<dbReference type="Proteomes" id="UP000275078">
    <property type="component" value="Unassembled WGS sequence"/>
</dbReference>
<dbReference type="PANTHER" id="PTHR13600">
    <property type="entry name" value="LEUCINE CARBOXYL METHYLTRANSFERASE"/>
    <property type="match status" value="1"/>
</dbReference>
<evidence type="ECO:0000256" key="6">
    <source>
        <dbReference type="ARBA" id="ARBA00022679"/>
    </source>
</evidence>
<dbReference type="GO" id="GO:0032259">
    <property type="term" value="P:methylation"/>
    <property type="evidence" value="ECO:0007669"/>
    <property type="project" value="UniProtKB-KW"/>
</dbReference>
<dbReference type="InterPro" id="IPR007213">
    <property type="entry name" value="Ppm1/Ppm2/Tcmp"/>
</dbReference>
<gene>
    <name evidence="11" type="ORF">BJ508DRAFT_191925</name>
</gene>
<organism evidence="11 12">
    <name type="scientific">Ascobolus immersus RN42</name>
    <dbReference type="NCBI Taxonomy" id="1160509"/>
    <lineage>
        <taxon>Eukaryota</taxon>
        <taxon>Fungi</taxon>
        <taxon>Dikarya</taxon>
        <taxon>Ascomycota</taxon>
        <taxon>Pezizomycotina</taxon>
        <taxon>Pezizomycetes</taxon>
        <taxon>Pezizales</taxon>
        <taxon>Ascobolaceae</taxon>
        <taxon>Ascobolus</taxon>
    </lineage>
</organism>
<dbReference type="GO" id="GO:0018423">
    <property type="term" value="F:protein C-terminal leucine carboxyl O-methyltransferase activity"/>
    <property type="evidence" value="ECO:0007669"/>
    <property type="project" value="UniProtKB-EC"/>
</dbReference>
<name>A0A3N4IH08_ASCIM</name>
<keyword evidence="6 11" id="KW-0808">Transferase</keyword>
<reference evidence="11 12" key="1">
    <citation type="journal article" date="2018" name="Nat. Ecol. Evol.">
        <title>Pezizomycetes genomes reveal the molecular basis of ectomycorrhizal truffle lifestyle.</title>
        <authorList>
            <person name="Murat C."/>
            <person name="Payen T."/>
            <person name="Noel B."/>
            <person name="Kuo A."/>
            <person name="Morin E."/>
            <person name="Chen J."/>
            <person name="Kohler A."/>
            <person name="Krizsan K."/>
            <person name="Balestrini R."/>
            <person name="Da Silva C."/>
            <person name="Montanini B."/>
            <person name="Hainaut M."/>
            <person name="Levati E."/>
            <person name="Barry K.W."/>
            <person name="Belfiori B."/>
            <person name="Cichocki N."/>
            <person name="Clum A."/>
            <person name="Dockter R.B."/>
            <person name="Fauchery L."/>
            <person name="Guy J."/>
            <person name="Iotti M."/>
            <person name="Le Tacon F."/>
            <person name="Lindquist E.A."/>
            <person name="Lipzen A."/>
            <person name="Malagnac F."/>
            <person name="Mello A."/>
            <person name="Molinier V."/>
            <person name="Miyauchi S."/>
            <person name="Poulain J."/>
            <person name="Riccioni C."/>
            <person name="Rubini A."/>
            <person name="Sitrit Y."/>
            <person name="Splivallo R."/>
            <person name="Traeger S."/>
            <person name="Wang M."/>
            <person name="Zifcakova L."/>
            <person name="Wipf D."/>
            <person name="Zambonelli A."/>
            <person name="Paolocci F."/>
            <person name="Nowrousian M."/>
            <person name="Ottonello S."/>
            <person name="Baldrian P."/>
            <person name="Spatafora J.W."/>
            <person name="Henrissat B."/>
            <person name="Nagy L.G."/>
            <person name="Aury J.M."/>
            <person name="Wincker P."/>
            <person name="Grigoriev I.V."/>
            <person name="Bonfante P."/>
            <person name="Martin F.M."/>
        </authorList>
    </citation>
    <scope>NUCLEOTIDE SEQUENCE [LARGE SCALE GENOMIC DNA]</scope>
    <source>
        <strain evidence="11 12">RN42</strain>
    </source>
</reference>
<evidence type="ECO:0000256" key="4">
    <source>
        <dbReference type="ARBA" id="ARBA00017497"/>
    </source>
</evidence>
<keyword evidence="12" id="KW-1185">Reference proteome</keyword>
<proteinExistence type="inferred from homology"/>
<evidence type="ECO:0000256" key="8">
    <source>
        <dbReference type="ARBA" id="ARBA00029681"/>
    </source>
</evidence>
<keyword evidence="7 10" id="KW-0949">S-adenosyl-L-methionine</keyword>
<comment type="similarity">
    <text evidence="2">Belongs to the methyltransferase superfamily. LCMT family.</text>
</comment>
<dbReference type="SUPFAM" id="SSF53335">
    <property type="entry name" value="S-adenosyl-L-methionine-dependent methyltransferases"/>
    <property type="match status" value="1"/>
</dbReference>
<dbReference type="Gene3D" id="3.40.50.150">
    <property type="entry name" value="Vaccinia Virus protein VP39"/>
    <property type="match status" value="1"/>
</dbReference>
<feature type="binding site" evidence="10">
    <location>
        <position position="54"/>
    </location>
    <ligand>
        <name>S-adenosyl-L-methionine</name>
        <dbReference type="ChEBI" id="CHEBI:59789"/>
    </ligand>
</feature>
<dbReference type="STRING" id="1160509.A0A3N4IH08"/>
<dbReference type="AlphaFoldDB" id="A0A3N4IH08"/>
<evidence type="ECO:0000313" key="12">
    <source>
        <dbReference type="Proteomes" id="UP000275078"/>
    </source>
</evidence>
<evidence type="ECO:0000256" key="9">
    <source>
        <dbReference type="ARBA" id="ARBA00032526"/>
    </source>
</evidence>
<evidence type="ECO:0000256" key="10">
    <source>
        <dbReference type="PIRSR" id="PIRSR016305-1"/>
    </source>
</evidence>
<evidence type="ECO:0000313" key="11">
    <source>
        <dbReference type="EMBL" id="RPA85432.1"/>
    </source>
</evidence>
<sequence length="318" mass="35199">DKDTIIQHTDHDASSSRLSAVQTGYLTDPFAHLLHPTAPPTRRLPLINRGTYTRTSSIDTLVTAFLSHEPARKKQILSLGAGSDTRFFRLRSSPEFSHLPTAPSQLAYHEFDFLPVASTKRTLILTHPPLTTILYGPGETTAPAPPEPESNIVLQAEGYTLHSLDLRTIPAGTWTPPGVDPTLPTLVISECCLIYLPPQAADTILRTLTTTFPSVGIVLYEPISNNSAFGKVMVSNLASRGIELKTLSRYSTLDAQRERLRMLGFEGGRQAQSILECWRKWVPVEEKDRVGGLEMLDEVEEWELLGTHYCVAWGWKGG</sequence>